<feature type="transmembrane region" description="Helical" evidence="1">
    <location>
        <begin position="36"/>
        <end position="56"/>
    </location>
</feature>
<feature type="domain" description="DUF835" evidence="2">
    <location>
        <begin position="130"/>
        <end position="243"/>
    </location>
</feature>
<dbReference type="RefSeq" id="WP_088862642.1">
    <property type="nucleotide sequence ID" value="NZ_CP014854.1"/>
</dbReference>
<dbReference type="KEGG" id="tce:A3L02_03440"/>
<evidence type="ECO:0000313" key="4">
    <source>
        <dbReference type="Proteomes" id="UP000197156"/>
    </source>
</evidence>
<gene>
    <name evidence="3" type="ORF">A3L02_03440</name>
</gene>
<organism evidence="3 4">
    <name type="scientific">Thermococcus celer Vu 13 = JCM 8558</name>
    <dbReference type="NCBI Taxonomy" id="1293037"/>
    <lineage>
        <taxon>Archaea</taxon>
        <taxon>Methanobacteriati</taxon>
        <taxon>Methanobacteriota</taxon>
        <taxon>Thermococci</taxon>
        <taxon>Thermococcales</taxon>
        <taxon>Thermococcaceae</taxon>
        <taxon>Thermococcus</taxon>
    </lineage>
</organism>
<feature type="transmembrane region" description="Helical" evidence="1">
    <location>
        <begin position="6"/>
        <end position="29"/>
    </location>
</feature>
<proteinExistence type="predicted"/>
<dbReference type="OrthoDB" id="86314at2157"/>
<dbReference type="AlphaFoldDB" id="A0A218P181"/>
<feature type="transmembrane region" description="Helical" evidence="1">
    <location>
        <begin position="76"/>
        <end position="92"/>
    </location>
</feature>
<keyword evidence="1" id="KW-0472">Membrane</keyword>
<keyword evidence="1" id="KW-0812">Transmembrane</keyword>
<reference evidence="3 4" key="1">
    <citation type="submission" date="2016-03" db="EMBL/GenBank/DDBJ databases">
        <title>Complete genome sequence of Thermococcus celer.</title>
        <authorList>
            <person name="Oger P.M."/>
        </authorList>
    </citation>
    <scope>NUCLEOTIDE SEQUENCE [LARGE SCALE GENOMIC DNA]</scope>
    <source>
        <strain evidence="3 4">Vu 13</strain>
    </source>
</reference>
<dbReference type="Pfam" id="PF05763">
    <property type="entry name" value="DUF835"/>
    <property type="match status" value="1"/>
</dbReference>
<dbReference type="Proteomes" id="UP000197156">
    <property type="component" value="Chromosome"/>
</dbReference>
<keyword evidence="4" id="KW-1185">Reference proteome</keyword>
<keyword evidence="1" id="KW-1133">Transmembrane helix</keyword>
<name>A0A218P181_THECE</name>
<sequence>MVTYEGIKLAAEVVAFASITGVVYVLSTFRAMIRELLGTSTARWIWAGVLIFWLGYLTNVLNDVFPFEFMKVLDDVIVAIGMVVMAFSLVGVRRQIRMGVEPSVVLNGESKLQRGAYMVKPASPGRILSLLSGKKVLAVTRSPHAYEVLNVPYIWITNLDHPRAISPTRLAPLLHSVINSVDEDAFVVLDGIDYLVLHNGFEPTFKFLLSLKDALLERGAGVLLVVDPEALEKRQLAMLEREFSWIKG</sequence>
<evidence type="ECO:0000256" key="1">
    <source>
        <dbReference type="SAM" id="Phobius"/>
    </source>
</evidence>
<dbReference type="InterPro" id="IPR008553">
    <property type="entry name" value="DUF835"/>
</dbReference>
<evidence type="ECO:0000313" key="3">
    <source>
        <dbReference type="EMBL" id="ASI98681.1"/>
    </source>
</evidence>
<evidence type="ECO:0000259" key="2">
    <source>
        <dbReference type="Pfam" id="PF05763"/>
    </source>
</evidence>
<dbReference type="GeneID" id="33323779"/>
<protein>
    <recommendedName>
        <fullName evidence="2">DUF835 domain-containing protein</fullName>
    </recommendedName>
</protein>
<dbReference type="EMBL" id="CP014854">
    <property type="protein sequence ID" value="ASI98681.1"/>
    <property type="molecule type" value="Genomic_DNA"/>
</dbReference>
<accession>A0A218P181</accession>